<protein>
    <submittedName>
        <fullName evidence="1">Uncharacterized protein</fullName>
    </submittedName>
</protein>
<organism evidence="1 2">
    <name type="scientific">Exophiala xenobiotica</name>
    <dbReference type="NCBI Taxonomy" id="348802"/>
    <lineage>
        <taxon>Eukaryota</taxon>
        <taxon>Fungi</taxon>
        <taxon>Dikarya</taxon>
        <taxon>Ascomycota</taxon>
        <taxon>Pezizomycotina</taxon>
        <taxon>Eurotiomycetes</taxon>
        <taxon>Chaetothyriomycetidae</taxon>
        <taxon>Chaetothyriales</taxon>
        <taxon>Herpotrichiellaceae</taxon>
        <taxon>Exophiala</taxon>
    </lineage>
</organism>
<dbReference type="EMBL" id="KN847318">
    <property type="protein sequence ID" value="KIW57878.1"/>
    <property type="molecule type" value="Genomic_DNA"/>
</dbReference>
<dbReference type="HOGENOM" id="CLU_1209848_0_0_1"/>
<gene>
    <name evidence="1" type="ORF">PV05_02434</name>
</gene>
<keyword evidence="2" id="KW-1185">Reference proteome</keyword>
<reference evidence="1 2" key="1">
    <citation type="submission" date="2015-01" db="EMBL/GenBank/DDBJ databases">
        <title>The Genome Sequence of Exophiala xenobiotica CBS118157.</title>
        <authorList>
            <consortium name="The Broad Institute Genomics Platform"/>
            <person name="Cuomo C."/>
            <person name="de Hoog S."/>
            <person name="Gorbushina A."/>
            <person name="Stielow B."/>
            <person name="Teixiera M."/>
            <person name="Abouelleil A."/>
            <person name="Chapman S.B."/>
            <person name="Priest M."/>
            <person name="Young S.K."/>
            <person name="Wortman J."/>
            <person name="Nusbaum C."/>
            <person name="Birren B."/>
        </authorList>
    </citation>
    <scope>NUCLEOTIDE SEQUENCE [LARGE SCALE GENOMIC DNA]</scope>
    <source>
        <strain evidence="1 2">CBS 118157</strain>
    </source>
</reference>
<evidence type="ECO:0000313" key="1">
    <source>
        <dbReference type="EMBL" id="KIW57878.1"/>
    </source>
</evidence>
<name>A0A0D2EQC8_9EURO</name>
<dbReference type="OrthoDB" id="2590011at2759"/>
<proteinExistence type="predicted"/>
<dbReference type="GeneID" id="25324342"/>
<accession>A0A0D2EQC8</accession>
<evidence type="ECO:0000313" key="2">
    <source>
        <dbReference type="Proteomes" id="UP000054342"/>
    </source>
</evidence>
<dbReference type="Proteomes" id="UP000054342">
    <property type="component" value="Unassembled WGS sequence"/>
</dbReference>
<dbReference type="RefSeq" id="XP_013318462.1">
    <property type="nucleotide sequence ID" value="XM_013463008.1"/>
</dbReference>
<sequence length="229" mass="24641">MIRAQLPELYSYTGQIPGAGITSGAAPASMAEPNVNMNIAESGQLLADMTIFDTFGTQRGPNTHTLAGTSIAMPHPNDVGTTQTGVDFVLALEHVCLEHHAVHSVDMEGTGHEMMLMSPIMRCSPPLVQTTHAGSGLPDGTKWSVPAAELEKLLECADRLSLEGEMTPVEAWQRIRLHPNFKSLTREGLEEIKTRLVPEVKCYGFGAVIDGAYFDSIVLQILGSSQVSL</sequence>
<dbReference type="AlphaFoldDB" id="A0A0D2EQC8"/>